<comment type="subcellular location">
    <subcellularLocation>
        <location evidence="1">Cell membrane</location>
        <topology evidence="1">Multi-pass membrane protein</topology>
    </subcellularLocation>
</comment>
<evidence type="ECO:0000256" key="7">
    <source>
        <dbReference type="SAM" id="Phobius"/>
    </source>
</evidence>
<organism evidence="9 10">
    <name type="scientific">Amnibacterium flavum</name>
    <dbReference type="NCBI Taxonomy" id="2173173"/>
    <lineage>
        <taxon>Bacteria</taxon>
        <taxon>Bacillati</taxon>
        <taxon>Actinomycetota</taxon>
        <taxon>Actinomycetes</taxon>
        <taxon>Micrococcales</taxon>
        <taxon>Microbacteriaceae</taxon>
        <taxon>Amnibacterium</taxon>
    </lineage>
</organism>
<dbReference type="GO" id="GO:0022857">
    <property type="term" value="F:transmembrane transporter activity"/>
    <property type="evidence" value="ECO:0007669"/>
    <property type="project" value="InterPro"/>
</dbReference>
<dbReference type="CDD" id="cd06173">
    <property type="entry name" value="MFS_MefA_like"/>
    <property type="match status" value="1"/>
</dbReference>
<feature type="transmembrane region" description="Helical" evidence="7">
    <location>
        <begin position="352"/>
        <end position="375"/>
    </location>
</feature>
<keyword evidence="2" id="KW-0813">Transport</keyword>
<evidence type="ECO:0000313" key="10">
    <source>
        <dbReference type="Proteomes" id="UP000244893"/>
    </source>
</evidence>
<dbReference type="InterPro" id="IPR020846">
    <property type="entry name" value="MFS_dom"/>
</dbReference>
<evidence type="ECO:0000259" key="8">
    <source>
        <dbReference type="PROSITE" id="PS50850"/>
    </source>
</evidence>
<keyword evidence="3" id="KW-1003">Cell membrane</keyword>
<evidence type="ECO:0000256" key="2">
    <source>
        <dbReference type="ARBA" id="ARBA00022448"/>
    </source>
</evidence>
<evidence type="ECO:0000256" key="1">
    <source>
        <dbReference type="ARBA" id="ARBA00004651"/>
    </source>
</evidence>
<protein>
    <submittedName>
        <fullName evidence="9">MFS transporter</fullName>
    </submittedName>
</protein>
<evidence type="ECO:0000256" key="4">
    <source>
        <dbReference type="ARBA" id="ARBA00022692"/>
    </source>
</evidence>
<gene>
    <name evidence="9" type="ORF">DDQ50_11800</name>
</gene>
<feature type="transmembrane region" description="Helical" evidence="7">
    <location>
        <begin position="230"/>
        <end position="254"/>
    </location>
</feature>
<evidence type="ECO:0000256" key="6">
    <source>
        <dbReference type="ARBA" id="ARBA00023136"/>
    </source>
</evidence>
<keyword evidence="10" id="KW-1185">Reference proteome</keyword>
<dbReference type="EMBL" id="QEOP01000002">
    <property type="protein sequence ID" value="PVZ94912.1"/>
    <property type="molecule type" value="Genomic_DNA"/>
</dbReference>
<accession>A0A2V1HTB3</accession>
<feature type="transmembrane region" description="Helical" evidence="7">
    <location>
        <begin position="86"/>
        <end position="107"/>
    </location>
</feature>
<keyword evidence="5 7" id="KW-1133">Transmembrane helix</keyword>
<feature type="domain" description="Major facilitator superfamily (MFS) profile" evidence="8">
    <location>
        <begin position="14"/>
        <end position="406"/>
    </location>
</feature>
<dbReference type="Proteomes" id="UP000244893">
    <property type="component" value="Unassembled WGS sequence"/>
</dbReference>
<feature type="transmembrane region" description="Helical" evidence="7">
    <location>
        <begin position="113"/>
        <end position="130"/>
    </location>
</feature>
<evidence type="ECO:0000256" key="3">
    <source>
        <dbReference type="ARBA" id="ARBA00022475"/>
    </source>
</evidence>
<sequence length="420" mass="44242">MPVLERRPPWRHTLIALSVPNYRLFAFSHLIAMTAIWIQRVSQDWLVLQLSGNVAAVGITVAMQFAPMLLFGMLGGLIVDRFPKRTLLMVTQAVSALLSAGLAVLALTGTIQVWHIWVIALASGFVTVVDNPARQVFVSEVVGHRHLTNAISLNASIFQLGGLIGPAVSGALLLSVGAGWSFAINAAACLVVVTVLLCLRTSDLLPAPAVQRARGQLKEALVYVLAKPEILWTLVMVGVLAVFAFTMPVLLAAFADDVFHTGAGGYGLYNSVLAAGALVGAIASTRRASLRLRTVLIAAGLFALLQALGGLMPVEFAFCLALFAIGVLNLLFITGANALVQLSSNPSIRGRVMSLYILLLLGGQAIGGPVMGWIVQAYGAHVGMIISGTVPALAAVAIGLILRRSRRRTALLVDPAAVRG</sequence>
<comment type="caution">
    <text evidence="9">The sequence shown here is derived from an EMBL/GenBank/DDBJ whole genome shotgun (WGS) entry which is preliminary data.</text>
</comment>
<dbReference type="InterPro" id="IPR010290">
    <property type="entry name" value="TM_effector"/>
</dbReference>
<feature type="transmembrane region" description="Helical" evidence="7">
    <location>
        <begin position="21"/>
        <end position="38"/>
    </location>
</feature>
<feature type="transmembrane region" description="Helical" evidence="7">
    <location>
        <begin position="151"/>
        <end position="174"/>
    </location>
</feature>
<feature type="transmembrane region" description="Helical" evidence="7">
    <location>
        <begin position="295"/>
        <end position="314"/>
    </location>
</feature>
<dbReference type="PROSITE" id="PS50850">
    <property type="entry name" value="MFS"/>
    <property type="match status" value="1"/>
</dbReference>
<feature type="transmembrane region" description="Helical" evidence="7">
    <location>
        <begin position="266"/>
        <end position="283"/>
    </location>
</feature>
<dbReference type="InterPro" id="IPR036259">
    <property type="entry name" value="MFS_trans_sf"/>
</dbReference>
<dbReference type="OrthoDB" id="9775268at2"/>
<keyword evidence="4 7" id="KW-0812">Transmembrane</keyword>
<keyword evidence="6 7" id="KW-0472">Membrane</keyword>
<feature type="transmembrane region" description="Helical" evidence="7">
    <location>
        <begin position="50"/>
        <end position="74"/>
    </location>
</feature>
<evidence type="ECO:0000256" key="5">
    <source>
        <dbReference type="ARBA" id="ARBA00022989"/>
    </source>
</evidence>
<dbReference type="PANTHER" id="PTHR23513:SF11">
    <property type="entry name" value="STAPHYLOFERRIN A TRANSPORTER"/>
    <property type="match status" value="1"/>
</dbReference>
<feature type="transmembrane region" description="Helical" evidence="7">
    <location>
        <begin position="320"/>
        <end position="340"/>
    </location>
</feature>
<reference evidence="9 10" key="1">
    <citation type="submission" date="2018-05" db="EMBL/GenBank/DDBJ databases">
        <title>Amnibacterium sp. M8JJ-5, whole genome shotgun sequence.</title>
        <authorList>
            <person name="Tuo L."/>
        </authorList>
    </citation>
    <scope>NUCLEOTIDE SEQUENCE [LARGE SCALE GENOMIC DNA]</scope>
    <source>
        <strain evidence="9 10">M8JJ-5</strain>
    </source>
</reference>
<dbReference type="AlphaFoldDB" id="A0A2V1HTB3"/>
<dbReference type="SUPFAM" id="SSF103473">
    <property type="entry name" value="MFS general substrate transporter"/>
    <property type="match status" value="1"/>
</dbReference>
<dbReference type="GO" id="GO:0005886">
    <property type="term" value="C:plasma membrane"/>
    <property type="evidence" value="ECO:0007669"/>
    <property type="project" value="UniProtKB-SubCell"/>
</dbReference>
<feature type="transmembrane region" description="Helical" evidence="7">
    <location>
        <begin position="381"/>
        <end position="402"/>
    </location>
</feature>
<dbReference type="PANTHER" id="PTHR23513">
    <property type="entry name" value="INTEGRAL MEMBRANE EFFLUX PROTEIN-RELATED"/>
    <property type="match status" value="1"/>
</dbReference>
<feature type="transmembrane region" description="Helical" evidence="7">
    <location>
        <begin position="180"/>
        <end position="199"/>
    </location>
</feature>
<dbReference type="Pfam" id="PF05977">
    <property type="entry name" value="MFS_3"/>
    <property type="match status" value="1"/>
</dbReference>
<name>A0A2V1HTB3_9MICO</name>
<evidence type="ECO:0000313" key="9">
    <source>
        <dbReference type="EMBL" id="PVZ94912.1"/>
    </source>
</evidence>
<dbReference type="Gene3D" id="1.20.1250.20">
    <property type="entry name" value="MFS general substrate transporter like domains"/>
    <property type="match status" value="1"/>
</dbReference>
<proteinExistence type="predicted"/>